<keyword evidence="1" id="KW-0732">Signal</keyword>
<keyword evidence="3" id="KW-1185">Reference proteome</keyword>
<dbReference type="RefSeq" id="WP_158597246.1">
    <property type="nucleotide sequence ID" value="NZ_BBIO01000003.1"/>
</dbReference>
<dbReference type="InterPro" id="IPR018550">
    <property type="entry name" value="Lipid-A_deacylase-rel"/>
</dbReference>
<dbReference type="Pfam" id="PF09411">
    <property type="entry name" value="PagL"/>
    <property type="match status" value="1"/>
</dbReference>
<dbReference type="AlphaFoldDB" id="A0A081B8U7"/>
<accession>A0A081B8U7</accession>
<evidence type="ECO:0000313" key="2">
    <source>
        <dbReference type="EMBL" id="GAK44465.1"/>
    </source>
</evidence>
<name>A0A081B8U7_9HYPH</name>
<feature type="signal peptide" evidence="1">
    <location>
        <begin position="1"/>
        <end position="23"/>
    </location>
</feature>
<dbReference type="Gene3D" id="2.40.160.20">
    <property type="match status" value="1"/>
</dbReference>
<dbReference type="eggNOG" id="COG2096">
    <property type="taxonomic scope" value="Bacteria"/>
</dbReference>
<dbReference type="EMBL" id="BBIO01000003">
    <property type="protein sequence ID" value="GAK44465.1"/>
    <property type="molecule type" value="Genomic_DNA"/>
</dbReference>
<evidence type="ECO:0000313" key="3">
    <source>
        <dbReference type="Proteomes" id="UP000028702"/>
    </source>
</evidence>
<dbReference type="Proteomes" id="UP000028702">
    <property type="component" value="Unassembled WGS sequence"/>
</dbReference>
<sequence>MILRKTLACAMLFATLGAVPAFAAEDSIVDEVRLGVLNHELSLFRDETDEDGADINGEVLFTSPDWLEWAGSPRPHLGATIATHEDSTSFIYTGLAWDWNFWGPLFVEGAFGAALHDGETGSSKQQNELGCAWAFHESASLGYNLTDNHRLMLTLEHISNASLCDDNEGLTNVGIRYGYRF</sequence>
<reference evidence="2 3" key="1">
    <citation type="submission" date="2014-07" db="EMBL/GenBank/DDBJ databases">
        <title>Tepidicaulis marinum gen. nov., sp. nov., a novel marine bacterium denitrifying nitrate to nitrous oxide strictly under microaerobic conditions.</title>
        <authorList>
            <person name="Takeuchi M."/>
            <person name="Yamagishi T."/>
            <person name="Kamagata Y."/>
            <person name="Oshima K."/>
            <person name="Hattori M."/>
            <person name="Katayama T."/>
            <person name="Hanada S."/>
            <person name="Tamaki H."/>
            <person name="Marumo K."/>
            <person name="Maeda H."/>
            <person name="Nedachi M."/>
            <person name="Iwasaki W."/>
            <person name="Suwa Y."/>
            <person name="Sakata S."/>
        </authorList>
    </citation>
    <scope>NUCLEOTIDE SEQUENCE [LARGE SCALE GENOMIC DNA]</scope>
    <source>
        <strain evidence="2 3">MA2</strain>
    </source>
</reference>
<protein>
    <submittedName>
        <fullName evidence="2">Lipid A 3-O-deacylase-like protein</fullName>
    </submittedName>
</protein>
<organism evidence="2 3">
    <name type="scientific">Tepidicaulis marinus</name>
    <dbReference type="NCBI Taxonomy" id="1333998"/>
    <lineage>
        <taxon>Bacteria</taxon>
        <taxon>Pseudomonadati</taxon>
        <taxon>Pseudomonadota</taxon>
        <taxon>Alphaproteobacteria</taxon>
        <taxon>Hyphomicrobiales</taxon>
        <taxon>Parvibaculaceae</taxon>
        <taxon>Tepidicaulis</taxon>
    </lineage>
</organism>
<comment type="caution">
    <text evidence="2">The sequence shown here is derived from an EMBL/GenBank/DDBJ whole genome shotgun (WGS) entry which is preliminary data.</text>
</comment>
<dbReference type="STRING" id="1333998.M2A_0964"/>
<gene>
    <name evidence="2" type="ORF">M2A_0964</name>
</gene>
<proteinExistence type="predicted"/>
<feature type="chain" id="PRO_5001754855" evidence="1">
    <location>
        <begin position="24"/>
        <end position="181"/>
    </location>
</feature>
<evidence type="ECO:0000256" key="1">
    <source>
        <dbReference type="SAM" id="SignalP"/>
    </source>
</evidence>